<keyword evidence="3" id="KW-1185">Reference proteome</keyword>
<keyword evidence="1" id="KW-0812">Transmembrane</keyword>
<organism evidence="2 3">
    <name type="scientific">Parelaphostrongylus tenuis</name>
    <name type="common">Meningeal worm</name>
    <dbReference type="NCBI Taxonomy" id="148309"/>
    <lineage>
        <taxon>Eukaryota</taxon>
        <taxon>Metazoa</taxon>
        <taxon>Ecdysozoa</taxon>
        <taxon>Nematoda</taxon>
        <taxon>Chromadorea</taxon>
        <taxon>Rhabditida</taxon>
        <taxon>Rhabditina</taxon>
        <taxon>Rhabditomorpha</taxon>
        <taxon>Strongyloidea</taxon>
        <taxon>Metastrongylidae</taxon>
        <taxon>Parelaphostrongylus</taxon>
    </lineage>
</organism>
<accession>A0AAD5MJL4</accession>
<keyword evidence="1" id="KW-1133">Transmembrane helix</keyword>
<keyword evidence="1" id="KW-0472">Membrane</keyword>
<dbReference type="Proteomes" id="UP001196413">
    <property type="component" value="Unassembled WGS sequence"/>
</dbReference>
<name>A0AAD5MJL4_PARTN</name>
<dbReference type="InterPro" id="IPR053219">
    <property type="entry name" value="GPCR_Dmsr-1"/>
</dbReference>
<feature type="transmembrane region" description="Helical" evidence="1">
    <location>
        <begin position="67"/>
        <end position="88"/>
    </location>
</feature>
<dbReference type="EMBL" id="JAHQIW010000810">
    <property type="protein sequence ID" value="KAJ1350182.1"/>
    <property type="molecule type" value="Genomic_DNA"/>
</dbReference>
<dbReference type="AlphaFoldDB" id="A0AAD5MJL4"/>
<evidence type="ECO:0000256" key="1">
    <source>
        <dbReference type="SAM" id="Phobius"/>
    </source>
</evidence>
<gene>
    <name evidence="2" type="ORF">KIN20_005912</name>
</gene>
<dbReference type="GO" id="GO:0005886">
    <property type="term" value="C:plasma membrane"/>
    <property type="evidence" value="ECO:0007669"/>
    <property type="project" value="TreeGrafter"/>
</dbReference>
<dbReference type="GO" id="GO:0008528">
    <property type="term" value="F:G protein-coupled peptide receptor activity"/>
    <property type="evidence" value="ECO:0007669"/>
    <property type="project" value="TreeGrafter"/>
</dbReference>
<sequence length="203" mass="23472">MSCMGLSLNATELHELRDFYRQYLAPSLAFFRRSTLIFTSSYAWLVCLLTLPLSSFCYARQCDAPPFNLFLICIAICDATLMATYLLYKHVEICHPWFFTHIWIIYTRFYAMFSVFVHSTSLWITVNMAGNEVKRLAQTLIICRSARSCRNFVIVIYLVLFRGSHPHTRIPPCNSYPAACIAIIIGVANRLHWKSSKYVTLQD</sequence>
<protein>
    <submittedName>
        <fullName evidence="2">Uncharacterized protein</fullName>
    </submittedName>
</protein>
<comment type="caution">
    <text evidence="2">The sequence shown here is derived from an EMBL/GenBank/DDBJ whole genome shotgun (WGS) entry which is preliminary data.</text>
</comment>
<proteinExistence type="predicted"/>
<evidence type="ECO:0000313" key="2">
    <source>
        <dbReference type="EMBL" id="KAJ1350182.1"/>
    </source>
</evidence>
<evidence type="ECO:0000313" key="3">
    <source>
        <dbReference type="Proteomes" id="UP001196413"/>
    </source>
</evidence>
<feature type="transmembrane region" description="Helical" evidence="1">
    <location>
        <begin position="109"/>
        <end position="130"/>
    </location>
</feature>
<dbReference type="PANTHER" id="PTHR46273:SF4">
    <property type="entry name" value="AT19640P"/>
    <property type="match status" value="1"/>
</dbReference>
<feature type="transmembrane region" description="Helical" evidence="1">
    <location>
        <begin position="42"/>
        <end position="61"/>
    </location>
</feature>
<dbReference type="PANTHER" id="PTHR46273">
    <property type="entry name" value="MYOSUPPRESSIN RECEPTOR 1, ISOFORM B-RELATED"/>
    <property type="match status" value="1"/>
</dbReference>
<reference evidence="2" key="1">
    <citation type="submission" date="2021-06" db="EMBL/GenBank/DDBJ databases">
        <title>Parelaphostrongylus tenuis whole genome reference sequence.</title>
        <authorList>
            <person name="Garwood T.J."/>
            <person name="Larsen P.A."/>
            <person name="Fountain-Jones N.M."/>
            <person name="Garbe J.R."/>
            <person name="Macchietto M.G."/>
            <person name="Kania S.A."/>
            <person name="Gerhold R.W."/>
            <person name="Richards J.E."/>
            <person name="Wolf T.M."/>
        </authorList>
    </citation>
    <scope>NUCLEOTIDE SEQUENCE</scope>
    <source>
        <strain evidence="2">MNPRO001-30</strain>
        <tissue evidence="2">Meninges</tissue>
    </source>
</reference>